<proteinExistence type="predicted"/>
<evidence type="ECO:0000259" key="1">
    <source>
        <dbReference type="Pfam" id="PF07589"/>
    </source>
</evidence>
<sequence>MEIAFNESLSSFGGYFNSLFTTTSSTISFFDDGNLIAQDDITVGFGNYNWQGWEATQGSAFDSVVISHSSITSSSFLIFDALRANKAVVPEPSTLAILALGLIGLASRKFKKS</sequence>
<dbReference type="RefSeq" id="WP_008844489.1">
    <property type="nucleotide sequence ID" value="NZ_BAEN01000038.1"/>
</dbReference>
<organism evidence="2 3">
    <name type="scientific">Aliiglaciecola lipolytica E3</name>
    <dbReference type="NCBI Taxonomy" id="1127673"/>
    <lineage>
        <taxon>Bacteria</taxon>
        <taxon>Pseudomonadati</taxon>
        <taxon>Pseudomonadota</taxon>
        <taxon>Gammaproteobacteria</taxon>
        <taxon>Alteromonadales</taxon>
        <taxon>Alteromonadaceae</taxon>
        <taxon>Aliiglaciecola</taxon>
    </lineage>
</organism>
<name>K6YDF0_9ALTE</name>
<comment type="caution">
    <text evidence="2">The sequence shown here is derived from an EMBL/GenBank/DDBJ whole genome shotgun (WGS) entry which is preliminary data.</text>
</comment>
<evidence type="ECO:0000313" key="3">
    <source>
        <dbReference type="Proteomes" id="UP000006334"/>
    </source>
</evidence>
<accession>K6YDF0</accession>
<dbReference type="Pfam" id="PF07589">
    <property type="entry name" value="PEP-CTERM"/>
    <property type="match status" value="1"/>
</dbReference>
<evidence type="ECO:0000313" key="2">
    <source>
        <dbReference type="EMBL" id="GAC14673.1"/>
    </source>
</evidence>
<keyword evidence="3" id="KW-1185">Reference proteome</keyword>
<dbReference type="NCBIfam" id="TIGR02595">
    <property type="entry name" value="PEP_CTERM"/>
    <property type="match status" value="1"/>
</dbReference>
<gene>
    <name evidence="2" type="ORF">GLIP_2045</name>
</gene>
<dbReference type="Proteomes" id="UP000006334">
    <property type="component" value="Unassembled WGS sequence"/>
</dbReference>
<dbReference type="AlphaFoldDB" id="K6YDF0"/>
<protein>
    <recommendedName>
        <fullName evidence="1">Ice-binding protein C-terminal domain-containing protein</fullName>
    </recommendedName>
</protein>
<reference evidence="2 3" key="1">
    <citation type="journal article" date="2017" name="Antonie Van Leeuwenhoek">
        <title>Rhizobium rhizosphaerae sp. nov., a novel species isolated from rice rhizosphere.</title>
        <authorList>
            <person name="Zhao J.J."/>
            <person name="Zhang J."/>
            <person name="Zhang R.J."/>
            <person name="Zhang C.W."/>
            <person name="Yin H.Q."/>
            <person name="Zhang X.X."/>
        </authorList>
    </citation>
    <scope>NUCLEOTIDE SEQUENCE [LARGE SCALE GENOMIC DNA]</scope>
    <source>
        <strain evidence="2 3">E3</strain>
    </source>
</reference>
<feature type="domain" description="Ice-binding protein C-terminal" evidence="1">
    <location>
        <begin position="89"/>
        <end position="108"/>
    </location>
</feature>
<dbReference type="EMBL" id="BAEN01000038">
    <property type="protein sequence ID" value="GAC14673.1"/>
    <property type="molecule type" value="Genomic_DNA"/>
</dbReference>
<dbReference type="InterPro" id="IPR013424">
    <property type="entry name" value="Ice-binding_C"/>
</dbReference>
<dbReference type="STRING" id="1127673.GLIP_2045"/>